<proteinExistence type="predicted"/>
<organism evidence="1 2">
    <name type="scientific">Deinococcus radiotolerans</name>
    <dbReference type="NCBI Taxonomy" id="1309407"/>
    <lineage>
        <taxon>Bacteria</taxon>
        <taxon>Thermotogati</taxon>
        <taxon>Deinococcota</taxon>
        <taxon>Deinococci</taxon>
        <taxon>Deinococcales</taxon>
        <taxon>Deinococcaceae</taxon>
        <taxon>Deinococcus</taxon>
    </lineage>
</organism>
<evidence type="ECO:0000313" key="1">
    <source>
        <dbReference type="EMBL" id="GGK99875.1"/>
    </source>
</evidence>
<protein>
    <submittedName>
        <fullName evidence="1">Uncharacterized protein</fullName>
    </submittedName>
</protein>
<sequence length="79" mass="8522">MPTAGRAQQALQVRLPRAVIHDVQTGEQVEGQGLVTPGHLHGGVREPLGGQLLMNVLQSGTRGGNMSEQIHDGFRFKVR</sequence>
<accession>A0ABQ2FHT8</accession>
<name>A0ABQ2FHT8_9DEIO</name>
<dbReference type="EMBL" id="BMPE01000003">
    <property type="protein sequence ID" value="GGK99875.1"/>
    <property type="molecule type" value="Genomic_DNA"/>
</dbReference>
<gene>
    <name evidence="1" type="ORF">GCM10010844_17830</name>
</gene>
<reference evidence="2" key="1">
    <citation type="journal article" date="2019" name="Int. J. Syst. Evol. Microbiol.">
        <title>The Global Catalogue of Microorganisms (GCM) 10K type strain sequencing project: providing services to taxonomists for standard genome sequencing and annotation.</title>
        <authorList>
            <consortium name="The Broad Institute Genomics Platform"/>
            <consortium name="The Broad Institute Genome Sequencing Center for Infectious Disease"/>
            <person name="Wu L."/>
            <person name="Ma J."/>
        </authorList>
    </citation>
    <scope>NUCLEOTIDE SEQUENCE [LARGE SCALE GENOMIC DNA]</scope>
    <source>
        <strain evidence="2">JCM 19173</strain>
    </source>
</reference>
<evidence type="ECO:0000313" key="2">
    <source>
        <dbReference type="Proteomes" id="UP000604341"/>
    </source>
</evidence>
<dbReference type="Proteomes" id="UP000604341">
    <property type="component" value="Unassembled WGS sequence"/>
</dbReference>
<comment type="caution">
    <text evidence="1">The sequence shown here is derived from an EMBL/GenBank/DDBJ whole genome shotgun (WGS) entry which is preliminary data.</text>
</comment>
<keyword evidence="2" id="KW-1185">Reference proteome</keyword>